<dbReference type="InterPro" id="IPR025558">
    <property type="entry name" value="DUF4283"/>
</dbReference>
<accession>A0ABC8TDP7</accession>
<evidence type="ECO:0000259" key="1">
    <source>
        <dbReference type="Pfam" id="PF14111"/>
    </source>
</evidence>
<gene>
    <name evidence="2" type="ORF">ILEXP_LOCUS34800</name>
</gene>
<organism evidence="2 3">
    <name type="scientific">Ilex paraguariensis</name>
    <name type="common">yerba mate</name>
    <dbReference type="NCBI Taxonomy" id="185542"/>
    <lineage>
        <taxon>Eukaryota</taxon>
        <taxon>Viridiplantae</taxon>
        <taxon>Streptophyta</taxon>
        <taxon>Embryophyta</taxon>
        <taxon>Tracheophyta</taxon>
        <taxon>Spermatophyta</taxon>
        <taxon>Magnoliopsida</taxon>
        <taxon>eudicotyledons</taxon>
        <taxon>Gunneridae</taxon>
        <taxon>Pentapetalae</taxon>
        <taxon>asterids</taxon>
        <taxon>campanulids</taxon>
        <taxon>Aquifoliales</taxon>
        <taxon>Aquifoliaceae</taxon>
        <taxon>Ilex</taxon>
    </lineage>
</organism>
<reference evidence="2 3" key="1">
    <citation type="submission" date="2024-02" db="EMBL/GenBank/DDBJ databases">
        <authorList>
            <person name="Vignale AGUSTIN F."/>
            <person name="Sosa J E."/>
            <person name="Modenutti C."/>
        </authorList>
    </citation>
    <scope>NUCLEOTIDE SEQUENCE [LARGE SCALE GENOMIC DNA]</scope>
</reference>
<protein>
    <recommendedName>
        <fullName evidence="1">DUF4283 domain-containing protein</fullName>
    </recommendedName>
</protein>
<comment type="caution">
    <text evidence="2">The sequence shown here is derived from an EMBL/GenBank/DDBJ whole genome shotgun (WGS) entry which is preliminary data.</text>
</comment>
<name>A0ABC8TDP7_9AQUA</name>
<evidence type="ECO:0000313" key="3">
    <source>
        <dbReference type="Proteomes" id="UP001642360"/>
    </source>
</evidence>
<feature type="domain" description="DUF4283" evidence="1">
    <location>
        <begin position="340"/>
        <end position="392"/>
    </location>
</feature>
<proteinExistence type="predicted"/>
<evidence type="ECO:0000313" key="2">
    <source>
        <dbReference type="EMBL" id="CAK9165625.1"/>
    </source>
</evidence>
<dbReference type="EMBL" id="CAUOFW020004436">
    <property type="protein sequence ID" value="CAK9165625.1"/>
    <property type="molecule type" value="Genomic_DNA"/>
</dbReference>
<dbReference type="AlphaFoldDB" id="A0ABC8TDP7"/>
<keyword evidence="3" id="KW-1185">Reference proteome</keyword>
<dbReference type="Pfam" id="PF14111">
    <property type="entry name" value="DUF4283"/>
    <property type="match status" value="1"/>
</dbReference>
<sequence>MDRALPKSQISALEKEIQDMTDGIVLGNTMELIGQTQKGKAVRVDTTFLIRPGSIDDCKEKEFLRELKIQNPFSLITKVKWIKWRLPPTNVLKLNVDGASKGKTGLSSGGVVVRNHEGRVILAAGCYFGLGSNMVLNNIPPKPPDIPQIPYITPHISPNPPTKSQIITNNFASLFKKPIYNKNVRIIPTGSVSFPSPFVNPLGCINSTHMPPPLPLHQNQSITNFTSPSLFPSTASTPANTQISSPAIGIQIPNVTPIIQITHDVNLPHSQTLFPAQGPMFQAGASSSQINQDVSIPPVSIPVGLFIFASFSKLAKTVVFNNGEPDMYWSPDETQEHSRSFKLTLIGKCAYGKPSLGVVKEFINTRWLLKGDFIVGVLDPRHILIRFSNYED</sequence>
<dbReference type="Proteomes" id="UP001642360">
    <property type="component" value="Unassembled WGS sequence"/>
</dbReference>